<feature type="transmembrane region" description="Helical" evidence="10">
    <location>
        <begin position="137"/>
        <end position="155"/>
    </location>
</feature>
<keyword evidence="8 10" id="KW-0472">Membrane</keyword>
<organism evidence="11 12">
    <name type="scientific">Deinococcus sedimenti</name>
    <dbReference type="NCBI Taxonomy" id="1867090"/>
    <lineage>
        <taxon>Bacteria</taxon>
        <taxon>Thermotogati</taxon>
        <taxon>Deinococcota</taxon>
        <taxon>Deinococci</taxon>
        <taxon>Deinococcales</taxon>
        <taxon>Deinococcaceae</taxon>
        <taxon>Deinococcus</taxon>
    </lineage>
</organism>
<feature type="transmembrane region" description="Helical" evidence="10">
    <location>
        <begin position="352"/>
        <end position="371"/>
    </location>
</feature>
<dbReference type="Proteomes" id="UP000644548">
    <property type="component" value="Unassembled WGS sequence"/>
</dbReference>
<dbReference type="NCBIfam" id="TIGR00797">
    <property type="entry name" value="matE"/>
    <property type="match status" value="1"/>
</dbReference>
<dbReference type="PANTHER" id="PTHR43298:SF2">
    <property type="entry name" value="FMN_FAD EXPORTER YEEO-RELATED"/>
    <property type="match status" value="1"/>
</dbReference>
<evidence type="ECO:0000313" key="12">
    <source>
        <dbReference type="Proteomes" id="UP000644548"/>
    </source>
</evidence>
<dbReference type="PANTHER" id="PTHR43298">
    <property type="entry name" value="MULTIDRUG RESISTANCE PROTEIN NORM-RELATED"/>
    <property type="match status" value="1"/>
</dbReference>
<gene>
    <name evidence="11" type="primary">norM</name>
    <name evidence="11" type="ORF">GCM10008960_29990</name>
</gene>
<comment type="subcellular location">
    <subcellularLocation>
        <location evidence="1">Cell membrane</location>
        <topology evidence="1">Multi-pass membrane protein</topology>
    </subcellularLocation>
</comment>
<evidence type="ECO:0000256" key="2">
    <source>
        <dbReference type="ARBA" id="ARBA00022448"/>
    </source>
</evidence>
<feature type="transmembrane region" description="Helical" evidence="10">
    <location>
        <begin position="392"/>
        <end position="414"/>
    </location>
</feature>
<feature type="transmembrane region" description="Helical" evidence="10">
    <location>
        <begin position="192"/>
        <end position="216"/>
    </location>
</feature>
<evidence type="ECO:0000256" key="7">
    <source>
        <dbReference type="ARBA" id="ARBA00023065"/>
    </source>
</evidence>
<keyword evidence="3" id="KW-0050">Antiport</keyword>
<feature type="transmembrane region" description="Helical" evidence="10">
    <location>
        <begin position="57"/>
        <end position="74"/>
    </location>
</feature>
<evidence type="ECO:0000256" key="6">
    <source>
        <dbReference type="ARBA" id="ARBA00022989"/>
    </source>
</evidence>
<evidence type="ECO:0000256" key="5">
    <source>
        <dbReference type="ARBA" id="ARBA00022692"/>
    </source>
</evidence>
<proteinExistence type="predicted"/>
<evidence type="ECO:0000256" key="3">
    <source>
        <dbReference type="ARBA" id="ARBA00022449"/>
    </source>
</evidence>
<dbReference type="CDD" id="cd13131">
    <property type="entry name" value="MATE_NorM_like"/>
    <property type="match status" value="1"/>
</dbReference>
<keyword evidence="2" id="KW-0813">Transport</keyword>
<dbReference type="InterPro" id="IPR048279">
    <property type="entry name" value="MdtK-like"/>
</dbReference>
<accession>A0ABQ2S633</accession>
<feature type="transmembrane region" description="Helical" evidence="10">
    <location>
        <begin position="237"/>
        <end position="263"/>
    </location>
</feature>
<feature type="transmembrane region" description="Helical" evidence="10">
    <location>
        <begin position="275"/>
        <end position="294"/>
    </location>
</feature>
<dbReference type="EMBL" id="BMQN01000009">
    <property type="protein sequence ID" value="GGS01317.1"/>
    <property type="molecule type" value="Genomic_DNA"/>
</dbReference>
<dbReference type="PIRSF" id="PIRSF006603">
    <property type="entry name" value="DinF"/>
    <property type="match status" value="1"/>
</dbReference>
<evidence type="ECO:0000256" key="4">
    <source>
        <dbReference type="ARBA" id="ARBA00022475"/>
    </source>
</evidence>
<name>A0ABQ2S633_9DEIO</name>
<evidence type="ECO:0000313" key="11">
    <source>
        <dbReference type="EMBL" id="GGS01317.1"/>
    </source>
</evidence>
<reference evidence="12" key="1">
    <citation type="journal article" date="2019" name="Int. J. Syst. Evol. Microbiol.">
        <title>The Global Catalogue of Microorganisms (GCM) 10K type strain sequencing project: providing services to taxonomists for standard genome sequencing and annotation.</title>
        <authorList>
            <consortium name="The Broad Institute Genomics Platform"/>
            <consortium name="The Broad Institute Genome Sequencing Center for Infectious Disease"/>
            <person name="Wu L."/>
            <person name="Ma J."/>
        </authorList>
    </citation>
    <scope>NUCLEOTIDE SEQUENCE [LARGE SCALE GENOMIC DNA]</scope>
    <source>
        <strain evidence="12">JCM 31405</strain>
    </source>
</reference>
<comment type="caution">
    <text evidence="11">The sequence shown here is derived from an EMBL/GenBank/DDBJ whole genome shotgun (WGS) entry which is preliminary data.</text>
</comment>
<dbReference type="InterPro" id="IPR050222">
    <property type="entry name" value="MATE_MdtK"/>
</dbReference>
<keyword evidence="7" id="KW-0406">Ion transport</keyword>
<evidence type="ECO:0000256" key="10">
    <source>
        <dbReference type="SAM" id="Phobius"/>
    </source>
</evidence>
<feature type="transmembrane region" description="Helical" evidence="10">
    <location>
        <begin position="95"/>
        <end position="117"/>
    </location>
</feature>
<keyword evidence="6 10" id="KW-1133">Transmembrane helix</keyword>
<feature type="transmembrane region" description="Helical" evidence="10">
    <location>
        <begin position="20"/>
        <end position="45"/>
    </location>
</feature>
<dbReference type="InterPro" id="IPR002528">
    <property type="entry name" value="MATE_fam"/>
</dbReference>
<protein>
    <recommendedName>
        <fullName evidence="9">Multidrug-efflux transporter</fullName>
    </recommendedName>
</protein>
<keyword evidence="5 10" id="KW-0812">Transmembrane</keyword>
<evidence type="ECO:0000256" key="1">
    <source>
        <dbReference type="ARBA" id="ARBA00004651"/>
    </source>
</evidence>
<keyword evidence="12" id="KW-1185">Reference proteome</keyword>
<dbReference type="Pfam" id="PF01554">
    <property type="entry name" value="MatE"/>
    <property type="match status" value="2"/>
</dbReference>
<dbReference type="RefSeq" id="WP_229784013.1">
    <property type="nucleotide sequence ID" value="NZ_BMQN01000009.1"/>
</dbReference>
<feature type="transmembrane region" description="Helical" evidence="10">
    <location>
        <begin position="315"/>
        <end position="340"/>
    </location>
</feature>
<sequence length="454" mass="46796">MNAPHLPDLRTETGQLLRLAAPVIVSQFSLNALALISTAVIGRLGEAQLAAVAYGNATYYLGFIVLIGVMLAVSPRVAAAHGAGDPPAVARALQAGLLLALLLAATFLPLAFLAAHLIARFAPSGIQGDLAGDYLRLYALGMPATLAFSALRGALEGTGQPRPVTAVALGAVALAGLLSPALSYGWGPLPALGLRGAALATVAASWSSALVLLWAARTRLPADRVPRAALLGELRALARLGWPIGLTLGAEGGLFTVTSLLMARFGPQALAAHNVALQVITAVFMVPLGLATATGIRVAQHAGAGQLRLARRAGLLGMALATLVMLLVSLSYVFAPRWVIGVFVDVRDPANAALVGGAAALLLIATLFQAFDGVQVTANAALRGLQDTRWPLLISLMAYWVLGLGSGVLLAFGLDLGPRGLWFGLTAGLCFAGLTLLARFLRRTRAAQTPQPTR</sequence>
<evidence type="ECO:0000256" key="8">
    <source>
        <dbReference type="ARBA" id="ARBA00023136"/>
    </source>
</evidence>
<keyword evidence="4" id="KW-1003">Cell membrane</keyword>
<feature type="transmembrane region" description="Helical" evidence="10">
    <location>
        <begin position="420"/>
        <end position="441"/>
    </location>
</feature>
<evidence type="ECO:0000256" key="9">
    <source>
        <dbReference type="ARBA" id="ARBA00031636"/>
    </source>
</evidence>
<feature type="transmembrane region" description="Helical" evidence="10">
    <location>
        <begin position="167"/>
        <end position="186"/>
    </location>
</feature>